<evidence type="ECO:0000256" key="1">
    <source>
        <dbReference type="SAM" id="Phobius"/>
    </source>
</evidence>
<keyword evidence="1" id="KW-0812">Transmembrane</keyword>
<dbReference type="AlphaFoldDB" id="A0A1L7XF03"/>
<evidence type="ECO:0000259" key="2">
    <source>
        <dbReference type="Pfam" id="PF20237"/>
    </source>
</evidence>
<organism evidence="3 4">
    <name type="scientific">Phialocephala subalpina</name>
    <dbReference type="NCBI Taxonomy" id="576137"/>
    <lineage>
        <taxon>Eukaryota</taxon>
        <taxon>Fungi</taxon>
        <taxon>Dikarya</taxon>
        <taxon>Ascomycota</taxon>
        <taxon>Pezizomycotina</taxon>
        <taxon>Leotiomycetes</taxon>
        <taxon>Helotiales</taxon>
        <taxon>Mollisiaceae</taxon>
        <taxon>Phialocephala</taxon>
        <taxon>Phialocephala fortinii species complex</taxon>
    </lineage>
</organism>
<accession>A0A1L7XF03</accession>
<keyword evidence="1" id="KW-0472">Membrane</keyword>
<keyword evidence="4" id="KW-1185">Reference proteome</keyword>
<dbReference type="EMBL" id="FJOG01000024">
    <property type="protein sequence ID" value="CZR63603.1"/>
    <property type="molecule type" value="Genomic_DNA"/>
</dbReference>
<reference evidence="3 4" key="1">
    <citation type="submission" date="2016-03" db="EMBL/GenBank/DDBJ databases">
        <authorList>
            <person name="Ploux O."/>
        </authorList>
    </citation>
    <scope>NUCLEOTIDE SEQUENCE [LARGE SCALE GENOMIC DNA]</scope>
    <source>
        <strain evidence="3 4">UAMH 11012</strain>
    </source>
</reference>
<dbReference type="InterPro" id="IPR046529">
    <property type="entry name" value="DUF6594"/>
</dbReference>
<feature type="transmembrane region" description="Helical" evidence="1">
    <location>
        <begin position="222"/>
        <end position="242"/>
    </location>
</feature>
<protein>
    <recommendedName>
        <fullName evidence="2">DUF6594 domain-containing protein</fullName>
    </recommendedName>
</protein>
<dbReference type="OrthoDB" id="3533814at2759"/>
<evidence type="ECO:0000313" key="3">
    <source>
        <dbReference type="EMBL" id="CZR63603.1"/>
    </source>
</evidence>
<dbReference type="PANTHER" id="PTHR34502">
    <property type="entry name" value="DUF6594 DOMAIN-CONTAINING PROTEIN-RELATED"/>
    <property type="match status" value="1"/>
</dbReference>
<proteinExistence type="predicted"/>
<name>A0A1L7XF03_9HELO</name>
<dbReference type="PANTHER" id="PTHR34502:SF4">
    <property type="entry name" value="DUF6594 DOMAIN-CONTAINING PROTEIN"/>
    <property type="match status" value="1"/>
</dbReference>
<dbReference type="Proteomes" id="UP000184330">
    <property type="component" value="Unassembled WGS sequence"/>
</dbReference>
<dbReference type="Pfam" id="PF20237">
    <property type="entry name" value="DUF6594"/>
    <property type="match status" value="1"/>
</dbReference>
<feature type="domain" description="DUF6594" evidence="2">
    <location>
        <begin position="30"/>
        <end position="233"/>
    </location>
</feature>
<sequence length="246" mass="27733">MASAGPSVELRQIARQYVNGFPKVAAFIAKAELFELQRQQDELDEQDLRGDFSAKKYARDWSLLSSSGDPRCVERRNLQAQIREKIKEYHAIIAQEAVLKMIRPRWRTVKALRSWLEGKADSSGIPKLGGLSTRRLQDYDDLVALHPAAGQDWPTRFFRRYFRVLFVKGSIDRKLARIPERRIAYAVALQRNPKRLRLAGVFTALFALSVGLLTNAKRVELFASTAAYAVVLVVFISGNLAGNLSG</sequence>
<gene>
    <name evidence="3" type="ORF">PAC_13500</name>
</gene>
<keyword evidence="1" id="KW-1133">Transmembrane helix</keyword>
<evidence type="ECO:0000313" key="4">
    <source>
        <dbReference type="Proteomes" id="UP000184330"/>
    </source>
</evidence>
<feature type="transmembrane region" description="Helical" evidence="1">
    <location>
        <begin position="198"/>
        <end position="216"/>
    </location>
</feature>
<dbReference type="STRING" id="576137.A0A1L7XF03"/>